<accession>A0ABU6KJ94</accession>
<proteinExistence type="predicted"/>
<sequence length="212" mass="24541">MNCEVQHLEKNIRYRILIINGEQSILDMERSIWKIVFPFLFWLLPSPVFKVNDPAIVEKLKEPKKEKMGSSMALSLGGIAYAITILLAPLMDYFEIPSSPLVNTILLILTLLLVGLIYFLISHNRKRKLDGTVEIEELQQIILWLRPRSIKHIIKVSLVYLWFLVLTLVAFYAFIESRKIMLLIFGSIMLFPILLVSRVTVEQGHTTVKFKD</sequence>
<protein>
    <submittedName>
        <fullName evidence="2">DUF443 family protein</fullName>
    </submittedName>
</protein>
<gene>
    <name evidence="2" type="ORF">QGM71_17000</name>
</gene>
<feature type="transmembrane region" description="Helical" evidence="1">
    <location>
        <begin position="153"/>
        <end position="174"/>
    </location>
</feature>
<organism evidence="2 3">
    <name type="scientific">Virgibacillus tibetensis</name>
    <dbReference type="NCBI Taxonomy" id="3042313"/>
    <lineage>
        <taxon>Bacteria</taxon>
        <taxon>Bacillati</taxon>
        <taxon>Bacillota</taxon>
        <taxon>Bacilli</taxon>
        <taxon>Bacillales</taxon>
        <taxon>Bacillaceae</taxon>
        <taxon>Virgibacillus</taxon>
    </lineage>
</organism>
<feature type="transmembrane region" description="Helical" evidence="1">
    <location>
        <begin position="100"/>
        <end position="121"/>
    </location>
</feature>
<name>A0ABU6KJ94_9BACI</name>
<comment type="caution">
    <text evidence="2">The sequence shown here is derived from an EMBL/GenBank/DDBJ whole genome shotgun (WGS) entry which is preliminary data.</text>
</comment>
<dbReference type="Proteomes" id="UP001335737">
    <property type="component" value="Unassembled WGS sequence"/>
</dbReference>
<keyword evidence="1" id="KW-0472">Membrane</keyword>
<evidence type="ECO:0000313" key="2">
    <source>
        <dbReference type="EMBL" id="MEC5425186.1"/>
    </source>
</evidence>
<evidence type="ECO:0000313" key="3">
    <source>
        <dbReference type="Proteomes" id="UP001335737"/>
    </source>
</evidence>
<dbReference type="RefSeq" id="WP_327608739.1">
    <property type="nucleotide sequence ID" value="NZ_JARZFX010000011.1"/>
</dbReference>
<dbReference type="Pfam" id="PF04276">
    <property type="entry name" value="DUF443"/>
    <property type="match status" value="1"/>
</dbReference>
<evidence type="ECO:0000256" key="1">
    <source>
        <dbReference type="SAM" id="Phobius"/>
    </source>
</evidence>
<keyword evidence="3" id="KW-1185">Reference proteome</keyword>
<dbReference type="NCBIfam" id="TIGR01218">
    <property type="entry name" value="Gpos_tandem_5TM"/>
    <property type="match status" value="1"/>
</dbReference>
<dbReference type="InterPro" id="IPR005915">
    <property type="entry name" value="Tandem_5TM"/>
</dbReference>
<dbReference type="EMBL" id="JARZFX010000011">
    <property type="protein sequence ID" value="MEC5425186.1"/>
    <property type="molecule type" value="Genomic_DNA"/>
</dbReference>
<keyword evidence="1" id="KW-0812">Transmembrane</keyword>
<feature type="transmembrane region" description="Helical" evidence="1">
    <location>
        <begin position="72"/>
        <end position="94"/>
    </location>
</feature>
<reference evidence="2 3" key="1">
    <citation type="journal article" date="2024" name="Int. J. Syst. Evol. Microbiol.">
        <title>Virgibacillus tibetensis sp. nov., isolated from salt lake on the Tibetan Plateau of China.</title>
        <authorList>
            <person name="Phurbu D."/>
            <person name="Liu Z.-X."/>
            <person name="Wang R."/>
            <person name="Zheng Y.-Y."/>
            <person name="Liu H.-C."/>
            <person name="Zhou Y.-G."/>
            <person name="Yu Y.-J."/>
            <person name="Li A.-H."/>
        </authorList>
    </citation>
    <scope>NUCLEOTIDE SEQUENCE [LARGE SCALE GENOMIC DNA]</scope>
    <source>
        <strain evidence="2 3">C22-A2</strain>
    </source>
</reference>
<keyword evidence="1" id="KW-1133">Transmembrane helix</keyword>
<feature type="transmembrane region" description="Helical" evidence="1">
    <location>
        <begin position="180"/>
        <end position="201"/>
    </location>
</feature>